<sequence length="439" mass="48900">MQSSPIYIPTDSSYAELGSQCLSPKTDTSAQEPDEFENSVLDYTDRSYTSTRKKTHYGESASSPAEKLSKAQLLSEQYIKDNEFLRANKELIRCVALSRIVHGDGHWKLAQAFANLGHSYLIFRELPAQARQHAESAKNILLRGVDMSNSVEDKREILETLVTIYYTLGIKVYILNCPTGKESYLSLQKVEKIVEELDELQETKSVMLKISEKDIAVALGMACLQQNKPSSARNYFEQAVNLVIASEGDSAPELIDLYRNLAKTEQLRKKHDKAIEYLLQAVSISHATYNKPSIESAETELLLAKAYAASGNSNYEEAAEKCFKESLGVYQTVLGPDDQLTLNACIEYSKWLIQIGNKKEAYSLLHEAMISDAEFSEIGADILSIMGSICLSDGNVVKGYKLLKKCLGIQTVVYGTQHTKSRETQKILDTLKKSGGIKE</sequence>
<feature type="region of interest" description="Disordered" evidence="1">
    <location>
        <begin position="19"/>
        <end position="43"/>
    </location>
</feature>
<keyword evidence="3" id="KW-1185">Reference proteome</keyword>
<dbReference type="EMBL" id="OW240916">
    <property type="protein sequence ID" value="CAH2296515.1"/>
    <property type="molecule type" value="Genomic_DNA"/>
</dbReference>
<protein>
    <submittedName>
        <fullName evidence="2">Tetratricopeptide repeat 23-like</fullName>
    </submittedName>
</protein>
<dbReference type="InterPro" id="IPR042621">
    <property type="entry name" value="TTC23/TTC23L"/>
</dbReference>
<dbReference type="SUPFAM" id="SSF81901">
    <property type="entry name" value="HCP-like"/>
    <property type="match status" value="1"/>
</dbReference>
<gene>
    <name evidence="2" type="ORF">PECUL_23A054124</name>
</gene>
<evidence type="ECO:0000313" key="3">
    <source>
        <dbReference type="Proteomes" id="UP001295444"/>
    </source>
</evidence>
<dbReference type="InterPro" id="IPR019734">
    <property type="entry name" value="TPR_rpt"/>
</dbReference>
<dbReference type="PANTHER" id="PTHR14485:SF4">
    <property type="entry name" value="TETRATRICOPEPTIDE REPEAT PROTEIN 23-LIKE"/>
    <property type="match status" value="1"/>
</dbReference>
<dbReference type="SUPFAM" id="SSF48452">
    <property type="entry name" value="TPR-like"/>
    <property type="match status" value="1"/>
</dbReference>
<dbReference type="Pfam" id="PF13181">
    <property type="entry name" value="TPR_8"/>
    <property type="match status" value="1"/>
</dbReference>
<accession>A0AAD1SEG9</accession>
<feature type="compositionally biased region" description="Polar residues" evidence="1">
    <location>
        <begin position="20"/>
        <end position="31"/>
    </location>
</feature>
<reference evidence="2" key="1">
    <citation type="submission" date="2022-03" db="EMBL/GenBank/DDBJ databases">
        <authorList>
            <person name="Alioto T."/>
            <person name="Alioto T."/>
            <person name="Gomez Garrido J."/>
        </authorList>
    </citation>
    <scope>NUCLEOTIDE SEQUENCE</scope>
</reference>
<proteinExistence type="predicted"/>
<dbReference type="PANTHER" id="PTHR14485">
    <property type="entry name" value="TETRATRICOPEPTIDE REPEAT PROTEIN 23"/>
    <property type="match status" value="1"/>
</dbReference>
<dbReference type="AlphaFoldDB" id="A0AAD1SEG9"/>
<evidence type="ECO:0000313" key="2">
    <source>
        <dbReference type="EMBL" id="CAH2296515.1"/>
    </source>
</evidence>
<dbReference type="InterPro" id="IPR011990">
    <property type="entry name" value="TPR-like_helical_dom_sf"/>
</dbReference>
<organism evidence="2 3">
    <name type="scientific">Pelobates cultripes</name>
    <name type="common">Western spadefoot toad</name>
    <dbReference type="NCBI Taxonomy" id="61616"/>
    <lineage>
        <taxon>Eukaryota</taxon>
        <taxon>Metazoa</taxon>
        <taxon>Chordata</taxon>
        <taxon>Craniata</taxon>
        <taxon>Vertebrata</taxon>
        <taxon>Euteleostomi</taxon>
        <taxon>Amphibia</taxon>
        <taxon>Batrachia</taxon>
        <taxon>Anura</taxon>
        <taxon>Pelobatoidea</taxon>
        <taxon>Pelobatidae</taxon>
        <taxon>Pelobates</taxon>
    </lineage>
</organism>
<evidence type="ECO:0000256" key="1">
    <source>
        <dbReference type="SAM" id="MobiDB-lite"/>
    </source>
</evidence>
<dbReference type="Proteomes" id="UP001295444">
    <property type="component" value="Chromosome 05"/>
</dbReference>
<dbReference type="Gene3D" id="1.25.40.10">
    <property type="entry name" value="Tetratricopeptide repeat domain"/>
    <property type="match status" value="1"/>
</dbReference>
<name>A0AAD1SEG9_PELCU</name>